<evidence type="ECO:0000256" key="1">
    <source>
        <dbReference type="SAM" id="Phobius"/>
    </source>
</evidence>
<proteinExistence type="predicted"/>
<dbReference type="EMBL" id="MGFH01000237">
    <property type="protein sequence ID" value="OGM01400.1"/>
    <property type="molecule type" value="Genomic_DNA"/>
</dbReference>
<feature type="transmembrane region" description="Helical" evidence="1">
    <location>
        <begin position="6"/>
        <end position="30"/>
    </location>
</feature>
<accession>A0A1F7WF42</accession>
<dbReference type="InterPro" id="IPR012902">
    <property type="entry name" value="N_methyl_site"/>
</dbReference>
<evidence type="ECO:0000313" key="2">
    <source>
        <dbReference type="EMBL" id="OGM01400.1"/>
    </source>
</evidence>
<dbReference type="AlphaFoldDB" id="A0A1F7WF42"/>
<comment type="caution">
    <text evidence="2">The sequence shown here is derived from an EMBL/GenBank/DDBJ whole genome shotgun (WGS) entry which is preliminary data.</text>
</comment>
<evidence type="ECO:0008006" key="4">
    <source>
        <dbReference type="Google" id="ProtNLM"/>
    </source>
</evidence>
<sequence>MKNNNAFTVVEVLVAVFIIAILMTALLTILSRSFTHQEKGSKNLDAIQDMSFVIYSLRSDLRTLIEFDGDADSYAQYDAAAQAFDFTIVTGITETGKILYSKVSYCFENGCLIKKFNEIDAAGNAIQTVRKLTSKDKISAFEVKIFDEDGNQTTIPRAPGKTPVYLKTRIMHVTNARLEVAINIFSTYMKQNQANPIQKHWLSGWRLKTINPQMNVMTNFGARFINPDTIPGATTTVNGIRMGVNMGTPGGLN</sequence>
<keyword evidence="1" id="KW-0812">Transmembrane</keyword>
<keyword evidence="1" id="KW-1133">Transmembrane helix</keyword>
<evidence type="ECO:0000313" key="3">
    <source>
        <dbReference type="Proteomes" id="UP000178735"/>
    </source>
</evidence>
<name>A0A1F7WF42_9BACT</name>
<reference evidence="2 3" key="1">
    <citation type="journal article" date="2016" name="Nat. Commun.">
        <title>Thousands of microbial genomes shed light on interconnected biogeochemical processes in an aquifer system.</title>
        <authorList>
            <person name="Anantharaman K."/>
            <person name="Brown C.T."/>
            <person name="Hug L.A."/>
            <person name="Sharon I."/>
            <person name="Castelle C.J."/>
            <person name="Probst A.J."/>
            <person name="Thomas B.C."/>
            <person name="Singh A."/>
            <person name="Wilkins M.J."/>
            <person name="Karaoz U."/>
            <person name="Brodie E.L."/>
            <person name="Williams K.H."/>
            <person name="Hubbard S.S."/>
            <person name="Banfield J.F."/>
        </authorList>
    </citation>
    <scope>NUCLEOTIDE SEQUENCE [LARGE SCALE GENOMIC DNA]</scope>
</reference>
<protein>
    <recommendedName>
        <fullName evidence="4">Type II secretion system protein J</fullName>
    </recommendedName>
</protein>
<dbReference type="Pfam" id="PF07963">
    <property type="entry name" value="N_methyl"/>
    <property type="match status" value="1"/>
</dbReference>
<dbReference type="NCBIfam" id="TIGR02532">
    <property type="entry name" value="IV_pilin_GFxxxE"/>
    <property type="match status" value="1"/>
</dbReference>
<keyword evidence="1" id="KW-0472">Membrane</keyword>
<dbReference type="Proteomes" id="UP000178735">
    <property type="component" value="Unassembled WGS sequence"/>
</dbReference>
<organism evidence="2 3">
    <name type="scientific">Candidatus Wallbacteria bacterium GWC2_49_35</name>
    <dbReference type="NCBI Taxonomy" id="1817813"/>
    <lineage>
        <taxon>Bacteria</taxon>
        <taxon>Candidatus Walliibacteriota</taxon>
    </lineage>
</organism>
<dbReference type="STRING" id="1817813.A2008_02590"/>
<gene>
    <name evidence="2" type="ORF">A2008_02590</name>
</gene>